<protein>
    <recommendedName>
        <fullName evidence="3">DNA-directed RNA polymerase RpoA/D/Rpb3-type domain-containing protein</fullName>
    </recommendedName>
</protein>
<dbReference type="EMBL" id="MN740295">
    <property type="protein sequence ID" value="QHT98749.1"/>
    <property type="molecule type" value="Genomic_DNA"/>
</dbReference>
<dbReference type="GO" id="GO:0003899">
    <property type="term" value="F:DNA-directed RNA polymerase activity"/>
    <property type="evidence" value="ECO:0007669"/>
    <property type="project" value="InterPro"/>
</dbReference>
<evidence type="ECO:0000256" key="2">
    <source>
        <dbReference type="ARBA" id="ARBA00023163"/>
    </source>
</evidence>
<dbReference type="SMART" id="SM00662">
    <property type="entry name" value="RPOLD"/>
    <property type="match status" value="1"/>
</dbReference>
<keyword evidence="1" id="KW-0240">DNA-directed RNA polymerase</keyword>
<dbReference type="Pfam" id="PF01193">
    <property type="entry name" value="RNA_pol_L"/>
    <property type="match status" value="1"/>
</dbReference>
<proteinExistence type="predicted"/>
<feature type="domain" description="DNA-directed RNA polymerase RpoA/D/Rpb3-type" evidence="3">
    <location>
        <begin position="14"/>
        <end position="251"/>
    </location>
</feature>
<dbReference type="InterPro" id="IPR036603">
    <property type="entry name" value="RBP11-like"/>
</dbReference>
<dbReference type="Gene3D" id="3.30.1360.10">
    <property type="entry name" value="RNA polymerase, RBP11-like subunit"/>
    <property type="match status" value="1"/>
</dbReference>
<keyword evidence="2" id="KW-0804">Transcription</keyword>
<reference evidence="4" key="1">
    <citation type="journal article" date="2020" name="Nature">
        <title>Giant virus diversity and host interactions through global metagenomics.</title>
        <authorList>
            <person name="Schulz F."/>
            <person name="Roux S."/>
            <person name="Paez-Espino D."/>
            <person name="Jungbluth S."/>
            <person name="Walsh D.A."/>
            <person name="Denef V.J."/>
            <person name="McMahon K.D."/>
            <person name="Konstantinidis K.T."/>
            <person name="Eloe-Fadrosh E.A."/>
            <person name="Kyrpides N.C."/>
            <person name="Woyke T."/>
        </authorList>
    </citation>
    <scope>NUCLEOTIDE SEQUENCE</scope>
    <source>
        <strain evidence="4">GVMAG-M-3300025676-16</strain>
    </source>
</reference>
<dbReference type="InterPro" id="IPR050518">
    <property type="entry name" value="Rpo3/RPB3_RNA_Pol_subunit"/>
</dbReference>
<dbReference type="PANTHER" id="PTHR11800">
    <property type="entry name" value="DNA-DIRECTED RNA POLYMERASE"/>
    <property type="match status" value="1"/>
</dbReference>
<organism evidence="4">
    <name type="scientific">viral metagenome</name>
    <dbReference type="NCBI Taxonomy" id="1070528"/>
    <lineage>
        <taxon>unclassified sequences</taxon>
        <taxon>metagenomes</taxon>
        <taxon>organismal metagenomes</taxon>
    </lineage>
</organism>
<dbReference type="GO" id="GO:0046983">
    <property type="term" value="F:protein dimerization activity"/>
    <property type="evidence" value="ECO:0007669"/>
    <property type="project" value="InterPro"/>
</dbReference>
<dbReference type="Gene3D" id="2.170.120.12">
    <property type="entry name" value="DNA-directed RNA polymerase, insert domain"/>
    <property type="match status" value="1"/>
</dbReference>
<dbReference type="AlphaFoldDB" id="A0A6C0J1K3"/>
<evidence type="ECO:0000256" key="1">
    <source>
        <dbReference type="ARBA" id="ARBA00022478"/>
    </source>
</evidence>
<evidence type="ECO:0000259" key="3">
    <source>
        <dbReference type="SMART" id="SM00662"/>
    </source>
</evidence>
<accession>A0A6C0J1K3</accession>
<dbReference type="SUPFAM" id="SSF56553">
    <property type="entry name" value="Insert subdomain of RNA polymerase alpha subunit"/>
    <property type="match status" value="1"/>
</dbReference>
<evidence type="ECO:0000313" key="4">
    <source>
        <dbReference type="EMBL" id="QHT98749.1"/>
    </source>
</evidence>
<dbReference type="InterPro" id="IPR036643">
    <property type="entry name" value="RNApol_insert_sf"/>
</dbReference>
<dbReference type="SUPFAM" id="SSF55257">
    <property type="entry name" value="RBP11-like subunits of RNA polymerase"/>
    <property type="match status" value="1"/>
</dbReference>
<dbReference type="GO" id="GO:0006351">
    <property type="term" value="P:DNA-templated transcription"/>
    <property type="evidence" value="ECO:0007669"/>
    <property type="project" value="InterPro"/>
</dbReference>
<name>A0A6C0J1K3_9ZZZZ</name>
<dbReference type="PANTHER" id="PTHR11800:SF2">
    <property type="entry name" value="DNA-DIRECTED RNA POLYMERASE II SUBUNIT RPB3"/>
    <property type="match status" value="1"/>
</dbReference>
<sequence length="339" mass="38855">MSLIVSNKHEEDGVMNFKVSGINLSIANALRRTVLADIQSICLENINILMNDSCLNDEVLKQRISYIPVKILPEDEYKNFEISIDVQNNSDYEMLVTTENIKVFDKRNKENIDSSTLFPPDETGNYIEIVKLKPVSNKCAEKIKLSCTLEITSYEKNSVNSVVCTSVFSRCVDYDNLLKIYKEKYNIPDSILIQEDESVLKRKLNYEDYQDCNIAEDFEFEFESIGSISNSYIIKKALSILINRLVDLSDNITLRTFGTNIDINILENTYTIGNMLLESIIDEKILFKSLIINKDANILRLGFGKTSSVYKIEDVKDKINNLIDIIKDIDTKFSNYSEE</sequence>
<dbReference type="InterPro" id="IPR011263">
    <property type="entry name" value="DNA-dir_RNA_pol_RpoA/D/Rpb3"/>
</dbReference>
<dbReference type="GO" id="GO:0000428">
    <property type="term" value="C:DNA-directed RNA polymerase complex"/>
    <property type="evidence" value="ECO:0007669"/>
    <property type="project" value="UniProtKB-KW"/>
</dbReference>